<dbReference type="KEGG" id="zdf:AN401_17285"/>
<evidence type="ECO:0000256" key="3">
    <source>
        <dbReference type="ARBA" id="ARBA00023136"/>
    </source>
</evidence>
<dbReference type="GO" id="GO:0022857">
    <property type="term" value="F:transmembrane transporter activity"/>
    <property type="evidence" value="ECO:0007669"/>
    <property type="project" value="InterPro"/>
</dbReference>
<keyword evidence="3 4" id="KW-0472">Membrane</keyword>
<feature type="transmembrane region" description="Helical" evidence="4">
    <location>
        <begin position="195"/>
        <end position="217"/>
    </location>
</feature>
<proteinExistence type="predicted"/>
<name>A0A291HV68_9GAMM</name>
<feature type="transmembrane region" description="Helical" evidence="4">
    <location>
        <begin position="150"/>
        <end position="169"/>
    </location>
</feature>
<feature type="transmembrane region" description="Helical" evidence="4">
    <location>
        <begin position="229"/>
        <end position="250"/>
    </location>
</feature>
<dbReference type="Pfam" id="PF07690">
    <property type="entry name" value="MFS_1"/>
    <property type="match status" value="1"/>
</dbReference>
<evidence type="ECO:0000256" key="2">
    <source>
        <dbReference type="ARBA" id="ARBA00022989"/>
    </source>
</evidence>
<evidence type="ECO:0000313" key="6">
    <source>
        <dbReference type="Proteomes" id="UP000217763"/>
    </source>
</evidence>
<evidence type="ECO:0000256" key="1">
    <source>
        <dbReference type="ARBA" id="ARBA00022692"/>
    </source>
</evidence>
<keyword evidence="2 4" id="KW-1133">Transmembrane helix</keyword>
<organism evidence="5 6">
    <name type="scientific">Zobellella denitrificans</name>
    <dbReference type="NCBI Taxonomy" id="347534"/>
    <lineage>
        <taxon>Bacteria</taxon>
        <taxon>Pseudomonadati</taxon>
        <taxon>Pseudomonadota</taxon>
        <taxon>Gammaproteobacteria</taxon>
        <taxon>Aeromonadales</taxon>
        <taxon>Aeromonadaceae</taxon>
        <taxon>Zobellella</taxon>
    </lineage>
</organism>
<protein>
    <submittedName>
        <fullName evidence="5">MFS transporter</fullName>
    </submittedName>
</protein>
<keyword evidence="6" id="KW-1185">Reference proteome</keyword>
<feature type="transmembrane region" description="Helical" evidence="4">
    <location>
        <begin position="86"/>
        <end position="107"/>
    </location>
</feature>
<feature type="transmembrane region" description="Helical" evidence="4">
    <location>
        <begin position="119"/>
        <end position="144"/>
    </location>
</feature>
<feature type="transmembrane region" description="Helical" evidence="4">
    <location>
        <begin position="62"/>
        <end position="80"/>
    </location>
</feature>
<dbReference type="EMBL" id="CP012621">
    <property type="protein sequence ID" value="ATG76022.1"/>
    <property type="molecule type" value="Genomic_DNA"/>
</dbReference>
<gene>
    <name evidence="5" type="ORF">AN401_17285</name>
</gene>
<keyword evidence="1 4" id="KW-0812">Transmembrane</keyword>
<sequence>MTLLAVVFDTMLLPFYPQFFEGAYGERSPHHVGFYIGAICLTVMLAFPVWARVAKKIAVLKLLVYTQLVAGTLGIWCYFAETLAGFWVLSLTMLVFKASYLLIYPYVMSLEHRDKHGGTIGLLSVIVHLGSIAGAVLGGTVLQFMAPRDLFLVMPLGDFIQVGICLLLLSQGRHLEAAKAAPAEDAPSTPKVPGLVLRLGLIMLVFYFSAFLVRPFFSRYWEAVSGLTSPMVSGAVYAIPGLVAFVALWVNHRTGKGQDCSHGAIVSAIALGLAGLLLQAAPQPAVVLAGRVLYGWALFQAMVRLDLLLFRFSTPADYATDFSKVHFCQNLGVLLSSFAAGSLVVAQGLTVTFFAAALGFLASMALYSLTLRTATRAAPAAVATP</sequence>
<feature type="transmembrane region" description="Helical" evidence="4">
    <location>
        <begin position="32"/>
        <end position="50"/>
    </location>
</feature>
<dbReference type="Proteomes" id="UP000217763">
    <property type="component" value="Chromosome"/>
</dbReference>
<reference evidence="6" key="1">
    <citation type="submission" date="2015-09" db="EMBL/GenBank/DDBJ databases">
        <authorList>
            <person name="Shao Z."/>
            <person name="Wang L."/>
        </authorList>
    </citation>
    <scope>NUCLEOTIDE SEQUENCE [LARGE SCALE GENOMIC DNA]</scope>
    <source>
        <strain evidence="6">F13-1</strain>
    </source>
</reference>
<feature type="transmembrane region" description="Helical" evidence="4">
    <location>
        <begin position="262"/>
        <end position="281"/>
    </location>
</feature>
<feature type="transmembrane region" description="Helical" evidence="4">
    <location>
        <begin position="351"/>
        <end position="369"/>
    </location>
</feature>
<evidence type="ECO:0000313" key="5">
    <source>
        <dbReference type="EMBL" id="ATG76022.1"/>
    </source>
</evidence>
<dbReference type="SUPFAM" id="SSF103473">
    <property type="entry name" value="MFS general substrate transporter"/>
    <property type="match status" value="1"/>
</dbReference>
<dbReference type="InterPro" id="IPR036259">
    <property type="entry name" value="MFS_trans_sf"/>
</dbReference>
<accession>A0A291HV68</accession>
<dbReference type="InterPro" id="IPR011701">
    <property type="entry name" value="MFS"/>
</dbReference>
<dbReference type="AlphaFoldDB" id="A0A291HV68"/>
<evidence type="ECO:0000256" key="4">
    <source>
        <dbReference type="SAM" id="Phobius"/>
    </source>
</evidence>
<dbReference type="Gene3D" id="1.20.1250.20">
    <property type="entry name" value="MFS general substrate transporter like domains"/>
    <property type="match status" value="1"/>
</dbReference>